<evidence type="ECO:0000313" key="2">
    <source>
        <dbReference type="EMBL" id="KAH9828852.1"/>
    </source>
</evidence>
<dbReference type="InterPro" id="IPR050587">
    <property type="entry name" value="GNT1/Glycosyltrans_8"/>
</dbReference>
<dbReference type="OrthoDB" id="2014201at2759"/>
<keyword evidence="3" id="KW-1185">Reference proteome</keyword>
<dbReference type="Gene3D" id="3.90.550.10">
    <property type="entry name" value="Spore Coat Polysaccharide Biosynthesis Protein SpsA, Chain A"/>
    <property type="match status" value="1"/>
</dbReference>
<keyword evidence="1" id="KW-0812">Transmembrane</keyword>
<evidence type="ECO:0000313" key="3">
    <source>
        <dbReference type="Proteomes" id="UP001138500"/>
    </source>
</evidence>
<dbReference type="InterPro" id="IPR029044">
    <property type="entry name" value="Nucleotide-diphossugar_trans"/>
</dbReference>
<keyword evidence="1" id="KW-0472">Membrane</keyword>
<comment type="caution">
    <text evidence="2">The sequence shown here is derived from an EMBL/GenBank/DDBJ whole genome shotgun (WGS) entry which is preliminary data.</text>
</comment>
<accession>A0A9W7SUA8</accession>
<protein>
    <submittedName>
        <fullName evidence="2">Glycosyltransferase family 8 protein</fullName>
    </submittedName>
</protein>
<sequence>MVWTLERSTSPRRMIPRAYTYLYAAIAVLFFFGLFVYAPLPDRYDDHRKALVEHVKDVTLERIPLDRPADGPVDGPVDQSVDPFVDAPERSYYAGQPYPTFESVQSTYAYATFLAGPSDPELVDDVHRDKYFIATRILSYQLLHAPETRTQNHHPFIVLVTDDVPEHKRDRLRRDGAIVWEAPALDAGWVRTDISTWQKVLSKLRLWQLTQFERIAFLDGDTVLTTSLDGIFEDRAVIERVTHDNADAIPADESRLPFSYVLAGVPEMNAAHHFPPTDEQNDWPNIDYLNAGFFVLKPSLELMQYYTTLTTIPERFDPHLPEQNLLNYAHRRDGNMPWVQLDTKWNMHYPTVDDLEGGVASLHEKWWDPVNQDLKPFLQSWRWRMEGYWEARDASLV</sequence>
<evidence type="ECO:0000256" key="1">
    <source>
        <dbReference type="SAM" id="Phobius"/>
    </source>
</evidence>
<gene>
    <name evidence="2" type="ORF">Tdes44962_MAKER09221</name>
</gene>
<reference evidence="2 3" key="2">
    <citation type="journal article" date="2021" name="Curr. Genet.">
        <title>Genetic response to nitrogen starvation in the aggressive Eucalyptus foliar pathogen Teratosphaeria destructans.</title>
        <authorList>
            <person name="Havenga M."/>
            <person name="Wingfield B.D."/>
            <person name="Wingfield M.J."/>
            <person name="Dreyer L.L."/>
            <person name="Roets F."/>
            <person name="Aylward J."/>
        </authorList>
    </citation>
    <scope>NUCLEOTIDE SEQUENCE [LARGE SCALE GENOMIC DNA]</scope>
    <source>
        <strain evidence="2">CMW44962</strain>
    </source>
</reference>
<dbReference type="SUPFAM" id="SSF53448">
    <property type="entry name" value="Nucleotide-diphospho-sugar transferases"/>
    <property type="match status" value="1"/>
</dbReference>
<proteinExistence type="predicted"/>
<reference evidence="2 3" key="1">
    <citation type="journal article" date="2018" name="IMA Fungus">
        <title>IMA Genome-F 10: Nine draft genome sequences of Claviceps purpurea s.lat., including C. arundinis, C. humidiphila, and C. cf. spartinae, pseudomolecules for the pitch canker pathogen Fusarium circinatum, draft genome of Davidsoniella eucalypti, Grosmannia galeiformis, Quambalaria eucalypti, and Teratosphaeria destructans.</title>
        <authorList>
            <person name="Wingfield B.D."/>
            <person name="Liu M."/>
            <person name="Nguyen H.D."/>
            <person name="Lane F.A."/>
            <person name="Morgan S.W."/>
            <person name="De Vos L."/>
            <person name="Wilken P.M."/>
            <person name="Duong T.A."/>
            <person name="Aylward J."/>
            <person name="Coetzee M.P."/>
            <person name="Dadej K."/>
            <person name="De Beer Z.W."/>
            <person name="Findlay W."/>
            <person name="Havenga M."/>
            <person name="Kolarik M."/>
            <person name="Menzies J.G."/>
            <person name="Naidoo K."/>
            <person name="Pochopski O."/>
            <person name="Shoukouhi P."/>
            <person name="Santana Q.C."/>
            <person name="Seifert K.A."/>
            <person name="Soal N."/>
            <person name="Steenkamp E.T."/>
            <person name="Tatham C.T."/>
            <person name="van der Nest M.A."/>
            <person name="Wingfield M.J."/>
        </authorList>
    </citation>
    <scope>NUCLEOTIDE SEQUENCE [LARGE SCALE GENOMIC DNA]</scope>
    <source>
        <strain evidence="2">CMW44962</strain>
    </source>
</reference>
<dbReference type="AlphaFoldDB" id="A0A9W7SUA8"/>
<feature type="transmembrane region" description="Helical" evidence="1">
    <location>
        <begin position="21"/>
        <end position="40"/>
    </location>
</feature>
<name>A0A9W7SUA8_9PEZI</name>
<dbReference type="Proteomes" id="UP001138500">
    <property type="component" value="Unassembled WGS sequence"/>
</dbReference>
<dbReference type="EMBL" id="RIBY02001446">
    <property type="protein sequence ID" value="KAH9828852.1"/>
    <property type="molecule type" value="Genomic_DNA"/>
</dbReference>
<keyword evidence="1" id="KW-1133">Transmembrane helix</keyword>
<dbReference type="PANTHER" id="PTHR11183">
    <property type="entry name" value="GLYCOGENIN SUBFAMILY MEMBER"/>
    <property type="match status" value="1"/>
</dbReference>
<organism evidence="2 3">
    <name type="scientific">Teratosphaeria destructans</name>
    <dbReference type="NCBI Taxonomy" id="418781"/>
    <lineage>
        <taxon>Eukaryota</taxon>
        <taxon>Fungi</taxon>
        <taxon>Dikarya</taxon>
        <taxon>Ascomycota</taxon>
        <taxon>Pezizomycotina</taxon>
        <taxon>Dothideomycetes</taxon>
        <taxon>Dothideomycetidae</taxon>
        <taxon>Mycosphaerellales</taxon>
        <taxon>Teratosphaeriaceae</taxon>
        <taxon>Teratosphaeria</taxon>
    </lineage>
</organism>